<dbReference type="GO" id="GO:0061504">
    <property type="term" value="P:cyclic threonylcarbamoyladenosine biosynthetic process"/>
    <property type="evidence" value="ECO:0007669"/>
    <property type="project" value="TreeGrafter"/>
</dbReference>
<name>A0A4U0ZBQ7_9ALTE</name>
<dbReference type="Proteomes" id="UP000305471">
    <property type="component" value="Unassembled WGS sequence"/>
</dbReference>
<dbReference type="GO" id="GO:0008641">
    <property type="term" value="F:ubiquitin-like modifier activating enzyme activity"/>
    <property type="evidence" value="ECO:0007669"/>
    <property type="project" value="InterPro"/>
</dbReference>
<keyword evidence="3" id="KW-1185">Reference proteome</keyword>
<dbReference type="InterPro" id="IPR045886">
    <property type="entry name" value="ThiF/MoeB/HesA"/>
</dbReference>
<feature type="domain" description="THIF-type NAD/FAD binding fold" evidence="1">
    <location>
        <begin position="15"/>
        <end position="267"/>
    </location>
</feature>
<dbReference type="NCBIfam" id="NF006077">
    <property type="entry name" value="PRK08223.1"/>
    <property type="match status" value="1"/>
</dbReference>
<dbReference type="EMBL" id="SWCO01000005">
    <property type="protein sequence ID" value="TKB03611.1"/>
    <property type="molecule type" value="Genomic_DNA"/>
</dbReference>
<organism evidence="2 3">
    <name type="scientific">Alteromonas portus</name>
    <dbReference type="NCBI Taxonomy" id="2565549"/>
    <lineage>
        <taxon>Bacteria</taxon>
        <taxon>Pseudomonadati</taxon>
        <taxon>Pseudomonadota</taxon>
        <taxon>Gammaproteobacteria</taxon>
        <taxon>Alteromonadales</taxon>
        <taxon>Alteromonadaceae</taxon>
        <taxon>Alteromonas/Salinimonas group</taxon>
        <taxon>Alteromonas</taxon>
    </lineage>
</organism>
<evidence type="ECO:0000259" key="1">
    <source>
        <dbReference type="Pfam" id="PF00899"/>
    </source>
</evidence>
<dbReference type="CDD" id="cd01483">
    <property type="entry name" value="E1_enzyme_family"/>
    <property type="match status" value="1"/>
</dbReference>
<dbReference type="SUPFAM" id="SSF69572">
    <property type="entry name" value="Activating enzymes of the ubiquitin-like proteins"/>
    <property type="match status" value="1"/>
</dbReference>
<accession>A0A4U0ZBQ7</accession>
<evidence type="ECO:0000313" key="3">
    <source>
        <dbReference type="Proteomes" id="UP000305471"/>
    </source>
</evidence>
<dbReference type="OrthoDB" id="272552at2"/>
<reference evidence="2 3" key="1">
    <citation type="submission" date="2019-04" db="EMBL/GenBank/DDBJ databases">
        <title>Alteromonas portus sp. nov., an alginate lyase-excreting marine bacterium.</title>
        <authorList>
            <person name="Huang H."/>
            <person name="Mo K."/>
            <person name="Bao S."/>
        </authorList>
    </citation>
    <scope>NUCLEOTIDE SEQUENCE [LARGE SCALE GENOMIC DNA]</scope>
    <source>
        <strain evidence="2 3">HB161718</strain>
    </source>
</reference>
<keyword evidence="2" id="KW-0808">Transferase</keyword>
<dbReference type="PANTHER" id="PTHR43267:SF1">
    <property type="entry name" value="TRNA THREONYLCARBAMOYLADENOSINE DEHYDRATASE"/>
    <property type="match status" value="1"/>
</dbReference>
<dbReference type="Gene3D" id="3.40.50.720">
    <property type="entry name" value="NAD(P)-binding Rossmann-like Domain"/>
    <property type="match status" value="1"/>
</dbReference>
<comment type="caution">
    <text evidence="2">The sequence shown here is derived from an EMBL/GenBank/DDBJ whole genome shotgun (WGS) entry which is preliminary data.</text>
</comment>
<protein>
    <submittedName>
        <fullName evidence="2">ThiF family adenylyltransferase</fullName>
    </submittedName>
</protein>
<dbReference type="PANTHER" id="PTHR43267">
    <property type="entry name" value="TRNA THREONYLCARBAMOYLADENOSINE DEHYDRATASE"/>
    <property type="match status" value="1"/>
</dbReference>
<keyword evidence="2" id="KW-0548">Nucleotidyltransferase</keyword>
<dbReference type="GO" id="GO:0016779">
    <property type="term" value="F:nucleotidyltransferase activity"/>
    <property type="evidence" value="ECO:0007669"/>
    <property type="project" value="UniProtKB-KW"/>
</dbReference>
<proteinExistence type="predicted"/>
<dbReference type="GO" id="GO:0061503">
    <property type="term" value="F:tRNA threonylcarbamoyladenosine dehydratase"/>
    <property type="evidence" value="ECO:0007669"/>
    <property type="project" value="TreeGrafter"/>
</dbReference>
<dbReference type="AlphaFoldDB" id="A0A4U0ZBQ7"/>
<gene>
    <name evidence="2" type="ORF">E5672_10810</name>
</gene>
<evidence type="ECO:0000313" key="2">
    <source>
        <dbReference type="EMBL" id="TKB03611.1"/>
    </source>
</evidence>
<dbReference type="Pfam" id="PF00899">
    <property type="entry name" value="ThiF"/>
    <property type="match status" value="1"/>
</dbReference>
<sequence length="294" mass="32689">MREYEVGFDYNEAFSRNIGWVTEEEQIKLKNAKVAIGGLGGVGGDHAIVLARLGIGHFHISDMDAYDYVNFNRQAGANVNTVGKDKSLVMEETLTSINPSGSLKNFPSGISEDNLDEFLDGVDLYVDSLDIFKVDIRRKVFQACYDKGIPAISAAPMGMGTAMMCFLPNKMSFEEYFCLDGVDFEEQILRFVVGMSPSMLQRHYLVKKASVNFTEKDSKVPSTCMGISLAAGVLCTNALKILLGRGDVIHAPQGLHFDAYLNKLVKTNRPGGNKHWKQRFMCWYLKRLLAKGDD</sequence>
<dbReference type="InterPro" id="IPR000594">
    <property type="entry name" value="ThiF_NAD_FAD-bd"/>
</dbReference>
<dbReference type="InterPro" id="IPR035985">
    <property type="entry name" value="Ubiquitin-activating_enz"/>
</dbReference>